<keyword evidence="3" id="KW-1185">Reference proteome</keyword>
<dbReference type="RefSeq" id="WP_002696629.1">
    <property type="nucleotide sequence ID" value="NZ_AAWS01000012.1"/>
</dbReference>
<sequence length="184" mass="20776">MKIGYQEQLFMIIVGIFLLITGVWALGSKKGLYVFGSIAGIVFVLVALQYLNRGKAIVLKLHPDEKVLLEEIGVKATLKYANKSEIAPECKVTLTNLRVIVGKRILFSPEYRESYHFYFTERNKQIPSPINFTAVVASLSINSVSVKSRKDKPFIHLKTASNLASMQYAELYIEGVEKFIEELK</sequence>
<dbReference type="Proteomes" id="UP000004095">
    <property type="component" value="Unassembled WGS sequence"/>
</dbReference>
<protein>
    <submittedName>
        <fullName evidence="2">Uncharacterized protein</fullName>
    </submittedName>
</protein>
<keyword evidence="1" id="KW-0812">Transmembrane</keyword>
<evidence type="ECO:0000313" key="3">
    <source>
        <dbReference type="Proteomes" id="UP000004095"/>
    </source>
</evidence>
<name>A1ZK50_MICM2</name>
<feature type="transmembrane region" description="Helical" evidence="1">
    <location>
        <begin position="9"/>
        <end position="26"/>
    </location>
</feature>
<comment type="caution">
    <text evidence="2">The sequence shown here is derived from an EMBL/GenBank/DDBJ whole genome shotgun (WGS) entry which is preliminary data.</text>
</comment>
<gene>
    <name evidence="2" type="ORF">M23134_02267</name>
</gene>
<keyword evidence="1" id="KW-1133">Transmembrane helix</keyword>
<reference evidence="2 3" key="1">
    <citation type="submission" date="2007-01" db="EMBL/GenBank/DDBJ databases">
        <authorList>
            <person name="Haygood M."/>
            <person name="Podell S."/>
            <person name="Anderson C."/>
            <person name="Hopkinson B."/>
            <person name="Roe K."/>
            <person name="Barbeau K."/>
            <person name="Gaasterland T."/>
            <person name="Ferriera S."/>
            <person name="Johnson J."/>
            <person name="Kravitz S."/>
            <person name="Beeson K."/>
            <person name="Sutton G."/>
            <person name="Rogers Y.-H."/>
            <person name="Friedman R."/>
            <person name="Frazier M."/>
            <person name="Venter J.C."/>
        </authorList>
    </citation>
    <scope>NUCLEOTIDE SEQUENCE [LARGE SCALE GENOMIC DNA]</scope>
    <source>
        <strain evidence="2 3">ATCC 23134</strain>
    </source>
</reference>
<dbReference type="EMBL" id="AAWS01000012">
    <property type="protein sequence ID" value="EAY29076.1"/>
    <property type="molecule type" value="Genomic_DNA"/>
</dbReference>
<evidence type="ECO:0000256" key="1">
    <source>
        <dbReference type="SAM" id="Phobius"/>
    </source>
</evidence>
<dbReference type="AlphaFoldDB" id="A1ZK50"/>
<proteinExistence type="predicted"/>
<accession>A1ZK50</accession>
<feature type="transmembrane region" description="Helical" evidence="1">
    <location>
        <begin position="32"/>
        <end position="51"/>
    </location>
</feature>
<organism evidence="2 3">
    <name type="scientific">Microscilla marina ATCC 23134</name>
    <dbReference type="NCBI Taxonomy" id="313606"/>
    <lineage>
        <taxon>Bacteria</taxon>
        <taxon>Pseudomonadati</taxon>
        <taxon>Bacteroidota</taxon>
        <taxon>Cytophagia</taxon>
        <taxon>Cytophagales</taxon>
        <taxon>Microscillaceae</taxon>
        <taxon>Microscilla</taxon>
    </lineage>
</organism>
<evidence type="ECO:0000313" key="2">
    <source>
        <dbReference type="EMBL" id="EAY29076.1"/>
    </source>
</evidence>
<keyword evidence="1" id="KW-0472">Membrane</keyword>